<dbReference type="EMBL" id="CP016024">
    <property type="protein sequence ID" value="ANJ76407.1"/>
    <property type="molecule type" value="Genomic_DNA"/>
</dbReference>
<dbReference type="GeneID" id="61529842"/>
<evidence type="ECO:0000313" key="2">
    <source>
        <dbReference type="Proteomes" id="UP000078572"/>
    </source>
</evidence>
<dbReference type="InterPro" id="IPR036770">
    <property type="entry name" value="Ankyrin_rpt-contain_sf"/>
</dbReference>
<gene>
    <name evidence="1" type="ORF">A9Y76_27815</name>
</gene>
<dbReference type="Gene3D" id="1.25.40.20">
    <property type="entry name" value="Ankyrin repeat-containing domain"/>
    <property type="match status" value="1"/>
</dbReference>
<dbReference type="OrthoDB" id="9867472at2"/>
<proteinExistence type="predicted"/>
<dbReference type="RefSeq" id="WP_024979351.1">
    <property type="nucleotide sequence ID" value="NZ_CP016024.1"/>
</dbReference>
<keyword evidence="1" id="KW-0614">Plasmid</keyword>
<protein>
    <submittedName>
        <fullName evidence="1">Uncharacterized protein</fullName>
    </submittedName>
</protein>
<accession>A0A192A7Y3</accession>
<reference evidence="2" key="1">
    <citation type="submission" date="2016-06" db="EMBL/GenBank/DDBJ databases">
        <authorList>
            <person name="Xu Y."/>
            <person name="Nagy A."/>
            <person name="Yan X."/>
            <person name="Kim S.W."/>
            <person name="Haley B."/>
            <person name="Liu N.T."/>
            <person name="Nou X."/>
        </authorList>
    </citation>
    <scope>NUCLEOTIDE SEQUENCE [LARGE SCALE GENOMIC DNA]</scope>
    <source>
        <strain evidence="2">ATCC 49129</strain>
        <plasmid evidence="2">pri-1</plasmid>
    </source>
</reference>
<dbReference type="Proteomes" id="UP000078572">
    <property type="component" value="Plasmid pRI-1"/>
</dbReference>
<sequence length="596" mass="65852">MSPLEKHQSLESLTLQYLAEVWPPVEQRDLEAAMAAMELPVAIALWIMTFRPGLAQKSELTIALLGDHFFPDQGEWLLSLPFLLGNAQLHVRFLVGSHEPGRRLRSTGLPVHQNPGQIRRIAADFSGVQAILEERSLDLALVNGIAVLVDPAFREESDRARADSEILAITKMFSSVGMIGGISTSEAAFALDSGVLSAAGFGMESKPCVNAITLDGKTAIQGPYHTLWKVSSYIPPKDHDTVSLVIARFASIFDAFAALAPLADPNLAKWGVLLGQDIDSEGDIIVGLPGALVAEIDTGEIKLEVSPGELMESEFLSAVVEREPELRDAIRSWNENLSVLERMRWAADIFNRWIEPHMQVLGPQLLAIAFHEHMGDLRAGLEEEDDSQAVDELADDLRDVVIAAESSPMVALQSALTIALEAVEQLVEEPGRALDDSVLYRELLDRRMLAAAVHFLSDRPSLVNHLDSDGVELEHLLAIASRFDLLCHLITEHEPEFSEESATHLLWHLCEDDYKPTGFEQKTVFLLSTRYADLNVQALDFSTPLAKAIETKKWDVCRALCELGAHFDARYFAGRLNSIKQSLPSDLLSHFEQLKR</sequence>
<organism evidence="1 2">
    <name type="scientific">Ralstonia insidiosa</name>
    <dbReference type="NCBI Taxonomy" id="190721"/>
    <lineage>
        <taxon>Bacteria</taxon>
        <taxon>Pseudomonadati</taxon>
        <taxon>Pseudomonadota</taxon>
        <taxon>Betaproteobacteria</taxon>
        <taxon>Burkholderiales</taxon>
        <taxon>Burkholderiaceae</taxon>
        <taxon>Ralstonia</taxon>
    </lineage>
</organism>
<name>A0A192A7Y3_9RALS</name>
<keyword evidence="2" id="KW-1185">Reference proteome</keyword>
<evidence type="ECO:0000313" key="1">
    <source>
        <dbReference type="EMBL" id="ANJ76407.1"/>
    </source>
</evidence>
<dbReference type="AlphaFoldDB" id="A0A192A7Y3"/>
<dbReference type="SUPFAM" id="SSF48403">
    <property type="entry name" value="Ankyrin repeat"/>
    <property type="match status" value="1"/>
</dbReference>
<geneLocation type="plasmid" evidence="2">
    <name>pri-1</name>
</geneLocation>